<evidence type="ECO:0000313" key="8">
    <source>
        <dbReference type="Proteomes" id="UP000631114"/>
    </source>
</evidence>
<protein>
    <recommendedName>
        <fullName evidence="9">Glucan endo-1,3-beta-D-glucosidase</fullName>
    </recommendedName>
</protein>
<dbReference type="InterPro" id="IPR000490">
    <property type="entry name" value="Glyco_hydro_17"/>
</dbReference>
<dbReference type="OrthoDB" id="1293114at2759"/>
<gene>
    <name evidence="7" type="ORF">IFM89_028082</name>
</gene>
<dbReference type="PANTHER" id="PTHR32227">
    <property type="entry name" value="GLUCAN ENDO-1,3-BETA-GLUCOSIDASE BG1-RELATED-RELATED"/>
    <property type="match status" value="1"/>
</dbReference>
<proteinExistence type="inferred from homology"/>
<comment type="caution">
    <text evidence="7">The sequence shown here is derived from an EMBL/GenBank/DDBJ whole genome shotgun (WGS) entry which is preliminary data.</text>
</comment>
<feature type="transmembrane region" description="Helical" evidence="5">
    <location>
        <begin position="370"/>
        <end position="389"/>
    </location>
</feature>
<keyword evidence="2" id="KW-0378">Hydrolase</keyword>
<keyword evidence="3" id="KW-0326">Glycosidase</keyword>
<keyword evidence="5" id="KW-0812">Transmembrane</keyword>
<dbReference type="Proteomes" id="UP000631114">
    <property type="component" value="Unassembled WGS sequence"/>
</dbReference>
<accession>A0A835HDM9</accession>
<keyword evidence="8" id="KW-1185">Reference proteome</keyword>
<dbReference type="Pfam" id="PF00332">
    <property type="entry name" value="Glyco_hydro_17"/>
    <property type="match status" value="1"/>
</dbReference>
<dbReference type="Gene3D" id="3.20.20.80">
    <property type="entry name" value="Glycosidases"/>
    <property type="match status" value="1"/>
</dbReference>
<evidence type="ECO:0000313" key="7">
    <source>
        <dbReference type="EMBL" id="KAF9598550.1"/>
    </source>
</evidence>
<dbReference type="GO" id="GO:0005975">
    <property type="term" value="P:carbohydrate metabolic process"/>
    <property type="evidence" value="ECO:0007669"/>
    <property type="project" value="InterPro"/>
</dbReference>
<evidence type="ECO:0000256" key="1">
    <source>
        <dbReference type="ARBA" id="ARBA00008773"/>
    </source>
</evidence>
<name>A0A835HDM9_9MAGN</name>
<dbReference type="InterPro" id="IPR017853">
    <property type="entry name" value="GH"/>
</dbReference>
<sequence>MSKMISLSLFIFIFIFILISPTLSSPPPTPSQPSIGITYTSRGTHLPHQSLLIPILQSLKITSVRLPQADPDIIRSFSFSGISLLLSIPNTLIPELASNQSKALRWLNHHVTPFYPRVHITTISVGNNDVLDSSTPPSNHSHFLLPAINNVNRALHELGIDKISVSTTFSFANVITTAFPPSSAKFQESVAESLMKPLLDFLAESKSPFLINLYPYNLYRMDSEIPIGYAVFEQGPFNFRDDLLSGVRYRNLFDMMVDSVITSMALLGHEDVPLVVTETGWPSFDESKEVDANPVYAEMYVKGLVKHLRSGLGTPLKRDGIVGTYIFELFDEDPKEVSDSKLLMQWGIMYTNTTLKFHINFSSAVRRGEFTGLWSMLIVCWVVLMVLMVQ</sequence>
<reference evidence="7 8" key="1">
    <citation type="submission" date="2020-10" db="EMBL/GenBank/DDBJ databases">
        <title>The Coptis chinensis genome and diversification of protoberbering-type alkaloids.</title>
        <authorList>
            <person name="Wang B."/>
            <person name="Shu S."/>
            <person name="Song C."/>
            <person name="Liu Y."/>
        </authorList>
    </citation>
    <scope>NUCLEOTIDE SEQUENCE [LARGE SCALE GENOMIC DNA]</scope>
    <source>
        <strain evidence="7">HL-2020</strain>
        <tissue evidence="7">Leaf</tissue>
    </source>
</reference>
<keyword evidence="5" id="KW-0472">Membrane</keyword>
<evidence type="ECO:0000256" key="3">
    <source>
        <dbReference type="ARBA" id="ARBA00023295"/>
    </source>
</evidence>
<organism evidence="7 8">
    <name type="scientific">Coptis chinensis</name>
    <dbReference type="NCBI Taxonomy" id="261450"/>
    <lineage>
        <taxon>Eukaryota</taxon>
        <taxon>Viridiplantae</taxon>
        <taxon>Streptophyta</taxon>
        <taxon>Embryophyta</taxon>
        <taxon>Tracheophyta</taxon>
        <taxon>Spermatophyta</taxon>
        <taxon>Magnoliopsida</taxon>
        <taxon>Ranunculales</taxon>
        <taxon>Ranunculaceae</taxon>
        <taxon>Coptidoideae</taxon>
        <taxon>Coptis</taxon>
    </lineage>
</organism>
<dbReference type="GO" id="GO:0004553">
    <property type="term" value="F:hydrolase activity, hydrolyzing O-glycosyl compounds"/>
    <property type="evidence" value="ECO:0007669"/>
    <property type="project" value="InterPro"/>
</dbReference>
<evidence type="ECO:0000256" key="2">
    <source>
        <dbReference type="ARBA" id="ARBA00022801"/>
    </source>
</evidence>
<feature type="chain" id="PRO_5033032794" description="Glucan endo-1,3-beta-D-glucosidase" evidence="6">
    <location>
        <begin position="25"/>
        <end position="390"/>
    </location>
</feature>
<dbReference type="SUPFAM" id="SSF51445">
    <property type="entry name" value="(Trans)glycosidases"/>
    <property type="match status" value="1"/>
</dbReference>
<dbReference type="EMBL" id="JADFTS010000007">
    <property type="protein sequence ID" value="KAF9598550.1"/>
    <property type="molecule type" value="Genomic_DNA"/>
</dbReference>
<evidence type="ECO:0000256" key="6">
    <source>
        <dbReference type="SAM" id="SignalP"/>
    </source>
</evidence>
<dbReference type="AlphaFoldDB" id="A0A835HDM9"/>
<evidence type="ECO:0000256" key="4">
    <source>
        <dbReference type="RuleBase" id="RU004335"/>
    </source>
</evidence>
<evidence type="ECO:0000256" key="5">
    <source>
        <dbReference type="SAM" id="Phobius"/>
    </source>
</evidence>
<evidence type="ECO:0008006" key="9">
    <source>
        <dbReference type="Google" id="ProtNLM"/>
    </source>
</evidence>
<dbReference type="InterPro" id="IPR044965">
    <property type="entry name" value="Glyco_hydro_17_plant"/>
</dbReference>
<keyword evidence="6" id="KW-0732">Signal</keyword>
<feature type="signal peptide" evidence="6">
    <location>
        <begin position="1"/>
        <end position="24"/>
    </location>
</feature>
<comment type="similarity">
    <text evidence="1 4">Belongs to the glycosyl hydrolase 17 family.</text>
</comment>
<keyword evidence="5" id="KW-1133">Transmembrane helix</keyword>